<sequence>MSLNTKLIKEEALDSLLATLDSIRGRKLLILDRALSSTVSLIASFSTLQEHGVEKIFWLQTPNIANAADLSSVSNIVFLTNTTPQSASLVATIAKGLLDATKQTTTSSSPASFLDLSLIQVPESTLAYNKILEEAGVLGDLAQHSWPVYFIPLQDDLLSLNLPSGGFKDAYLDDIPMTVYQASNAIQDLQQRYGVIGRITGKGVQAQQLTDILLRKREEHQTTLSEIGNDATPKEQFNQQYTNVFTGTVIDQLIVIDRQVDPLTPLLTQLTYEGLIDEFYGVSESGQADLPTSVVTPPSQQQQQQQQQHQQHQQRQLNQHVHDPDHTQHAVTADSRKKVVLGGETDHLYSTIRDLNFSIVGQSLNKVARQLQSDYETRHEAKTVSQIKQFVGKLGGLQALHQSLRFHTALAEDLMSKLQDEEFNRWLEVQQNLAADTLDLTKIHAMLEDLIDRSSSLSMVLRLLAIESVVNGGIKEKDLQFFKKEILQTYGYQHLQTFSNLEKLGLIFARTPSRPNWFPTTRKQLNLISDQQEDLDPSDIAFTYSGYAPLSVRLVQCVIDKSSVLGPKYKKRAAVGPVTGAAAASTGGWKGAEEILKYIPGPRIDELQHSESFIREDKLRKILVKNSGKRNAAGKNGGGAAIGNKHTVLVLFVGGITYAEISALRFVAKRSEHLYNLVIATTGIISGDKVIDACLEV</sequence>
<comment type="similarity">
    <text evidence="1">Belongs to the STXBP/unc-18/SEC1 family.</text>
</comment>
<keyword evidence="4" id="KW-1185">Reference proteome</keyword>
<dbReference type="InterPro" id="IPR043155">
    <property type="entry name" value="VPS33_dom3b"/>
</dbReference>
<dbReference type="PIRSF" id="PIRSF005715">
    <property type="entry name" value="VPS45_Sec1"/>
    <property type="match status" value="1"/>
</dbReference>
<dbReference type="GO" id="GO:0016192">
    <property type="term" value="P:vesicle-mediated transport"/>
    <property type="evidence" value="ECO:0007669"/>
    <property type="project" value="InterPro"/>
</dbReference>
<evidence type="ECO:0000256" key="2">
    <source>
        <dbReference type="SAM" id="MobiDB-lite"/>
    </source>
</evidence>
<dbReference type="AlphaFoldDB" id="A0A0J9XI93"/>
<dbReference type="PANTHER" id="PTHR11679">
    <property type="entry name" value="VESICLE PROTEIN SORTING-ASSOCIATED"/>
    <property type="match status" value="1"/>
</dbReference>
<dbReference type="InterPro" id="IPR027482">
    <property type="entry name" value="Sec1-like_dom2"/>
</dbReference>
<dbReference type="Pfam" id="PF00995">
    <property type="entry name" value="Sec1"/>
    <property type="match status" value="1"/>
</dbReference>
<protein>
    <submittedName>
        <fullName evidence="3">Similar to Saccharomyces cerevisiae YLR396C VPS33 ATP-binding protein that is a subunit of the HOPS complex and of the CORVET tethering complex</fullName>
    </submittedName>
</protein>
<dbReference type="InterPro" id="IPR043127">
    <property type="entry name" value="Sec-1-like_dom3a"/>
</dbReference>
<evidence type="ECO:0000256" key="1">
    <source>
        <dbReference type="ARBA" id="ARBA00009884"/>
    </source>
</evidence>
<dbReference type="EMBL" id="CCBN010000018">
    <property type="protein sequence ID" value="CDO57072.1"/>
    <property type="molecule type" value="Genomic_DNA"/>
</dbReference>
<reference evidence="3" key="1">
    <citation type="submission" date="2014-03" db="EMBL/GenBank/DDBJ databases">
        <authorList>
            <person name="Casaregola S."/>
        </authorList>
    </citation>
    <scope>NUCLEOTIDE SEQUENCE [LARGE SCALE GENOMIC DNA]</scope>
    <source>
        <strain evidence="3">CLIB 918</strain>
    </source>
</reference>
<dbReference type="Gene3D" id="3.90.830.10">
    <property type="entry name" value="Syntaxin Binding Protein 1, Chain A, domain 2"/>
    <property type="match status" value="1"/>
</dbReference>
<dbReference type="InterPro" id="IPR036045">
    <property type="entry name" value="Sec1-like_sf"/>
</dbReference>
<dbReference type="Gene3D" id="1.25.40.850">
    <property type="match status" value="1"/>
</dbReference>
<dbReference type="InterPro" id="IPR043154">
    <property type="entry name" value="Sec-1-like_dom1"/>
</dbReference>
<keyword evidence="3" id="KW-0547">Nucleotide-binding</keyword>
<dbReference type="Proteomes" id="UP000242525">
    <property type="component" value="Unassembled WGS sequence"/>
</dbReference>
<organism evidence="3 4">
    <name type="scientific">Geotrichum candidum</name>
    <name type="common">Oospora lactis</name>
    <name type="synonym">Dipodascus geotrichum</name>
    <dbReference type="NCBI Taxonomy" id="1173061"/>
    <lineage>
        <taxon>Eukaryota</taxon>
        <taxon>Fungi</taxon>
        <taxon>Dikarya</taxon>
        <taxon>Ascomycota</taxon>
        <taxon>Saccharomycotina</taxon>
        <taxon>Dipodascomycetes</taxon>
        <taxon>Dipodascales</taxon>
        <taxon>Dipodascaceae</taxon>
        <taxon>Geotrichum</taxon>
    </lineage>
</organism>
<dbReference type="Gene3D" id="3.40.50.2060">
    <property type="match status" value="1"/>
</dbReference>
<comment type="caution">
    <text evidence="3">The sequence shown here is derived from an EMBL/GenBank/DDBJ whole genome shotgun (WGS) entry which is preliminary data.</text>
</comment>
<dbReference type="SUPFAM" id="SSF56815">
    <property type="entry name" value="Sec1/munc18-like (SM) proteins"/>
    <property type="match status" value="1"/>
</dbReference>
<feature type="compositionally biased region" description="Low complexity" evidence="2">
    <location>
        <begin position="300"/>
        <end position="319"/>
    </location>
</feature>
<evidence type="ECO:0000313" key="3">
    <source>
        <dbReference type="EMBL" id="CDO57072.1"/>
    </source>
</evidence>
<proteinExistence type="inferred from homology"/>
<dbReference type="GO" id="GO:0005524">
    <property type="term" value="F:ATP binding"/>
    <property type="evidence" value="ECO:0007669"/>
    <property type="project" value="UniProtKB-KW"/>
</dbReference>
<feature type="region of interest" description="Disordered" evidence="2">
    <location>
        <begin position="288"/>
        <end position="336"/>
    </location>
</feature>
<name>A0A0J9XI93_GEOCN</name>
<accession>A0A0J9XI93</accession>
<dbReference type="Gene3D" id="3.40.50.1910">
    <property type="match status" value="1"/>
</dbReference>
<dbReference type="InterPro" id="IPR001619">
    <property type="entry name" value="Sec1-like"/>
</dbReference>
<keyword evidence="3" id="KW-0067">ATP-binding</keyword>
<evidence type="ECO:0000313" key="4">
    <source>
        <dbReference type="Proteomes" id="UP000242525"/>
    </source>
</evidence>
<dbReference type="OrthoDB" id="10262287at2759"/>
<dbReference type="STRING" id="1173061.A0A0J9XI93"/>
<gene>
    <name evidence="3" type="ORF">BN980_GECA18s01902g</name>
</gene>